<dbReference type="AlphaFoldDB" id="A0A6J6ENR2"/>
<evidence type="ECO:0000313" key="1">
    <source>
        <dbReference type="EMBL" id="CAB4577049.1"/>
    </source>
</evidence>
<gene>
    <name evidence="1" type="ORF">UFOPK1740_00639</name>
</gene>
<dbReference type="Gene3D" id="3.30.1360.120">
    <property type="entry name" value="Probable tRNA modification gtpase trme, domain 1"/>
    <property type="match status" value="1"/>
</dbReference>
<reference evidence="1" key="1">
    <citation type="submission" date="2020-05" db="EMBL/GenBank/DDBJ databases">
        <authorList>
            <person name="Chiriac C."/>
            <person name="Salcher M."/>
            <person name="Ghai R."/>
            <person name="Kavagutti S V."/>
        </authorList>
    </citation>
    <scope>NUCLEOTIDE SEQUENCE</scope>
</reference>
<name>A0A6J6ENR2_9ZZZZ</name>
<dbReference type="SUPFAM" id="SSF103025">
    <property type="entry name" value="Folate-binding domain"/>
    <property type="match status" value="1"/>
</dbReference>
<accession>A0A6J6ENR2</accession>
<protein>
    <submittedName>
        <fullName evidence="1">Unannotated protein</fullName>
    </submittedName>
</protein>
<dbReference type="Gene3D" id="3.30.70.1520">
    <property type="entry name" value="Heterotetrameric sarcosine oxidase"/>
    <property type="match status" value="1"/>
</dbReference>
<organism evidence="1">
    <name type="scientific">freshwater metagenome</name>
    <dbReference type="NCBI Taxonomy" id="449393"/>
    <lineage>
        <taxon>unclassified sequences</taxon>
        <taxon>metagenomes</taxon>
        <taxon>ecological metagenomes</taxon>
    </lineage>
</organism>
<dbReference type="InterPro" id="IPR027266">
    <property type="entry name" value="TrmE/GcvT-like"/>
</dbReference>
<dbReference type="Pfam" id="PF04268">
    <property type="entry name" value="SoxG"/>
    <property type="match status" value="1"/>
</dbReference>
<proteinExistence type="predicted"/>
<dbReference type="InterPro" id="IPR007375">
    <property type="entry name" value="SoxG"/>
</dbReference>
<dbReference type="EMBL" id="CAEZTU010000020">
    <property type="protein sequence ID" value="CAB4577049.1"/>
    <property type="molecule type" value="Genomic_DNA"/>
</dbReference>
<sequence>MDNLTEYRQSPLNGATFGNKKNIYLAEKPFATTLEIRVNPKSNTARKIEKTLKIKFPKQVGQTFRSKSFTVLTLGPDWWMVVGANRNHEVKIRAAIGNEFASIVDSSGQRTFIEVSGKYAQEVLEHGWENNLDPKEFKSGMCSQGVLSRSPVIIYHGPVGVYHLYVRASFAQHLWNFMTDASIEYLKK</sequence>